<dbReference type="OrthoDB" id="7449537at2"/>
<dbReference type="Proteomes" id="UP000263833">
    <property type="component" value="Unassembled WGS sequence"/>
</dbReference>
<gene>
    <name evidence="2" type="ORF">DXH95_07615</name>
</gene>
<keyword evidence="1" id="KW-0732">Signal</keyword>
<dbReference type="RefSeq" id="WP_115548771.1">
    <property type="nucleotide sequence ID" value="NZ_QRGP01000001.1"/>
</dbReference>
<evidence type="ECO:0000313" key="2">
    <source>
        <dbReference type="EMBL" id="RDV07225.1"/>
    </source>
</evidence>
<proteinExistence type="predicted"/>
<reference evidence="3" key="1">
    <citation type="submission" date="2018-08" db="EMBL/GenBank/DDBJ databases">
        <authorList>
            <person name="Kim S.-J."/>
            <person name="Jung G.-Y."/>
        </authorList>
    </citation>
    <scope>NUCLEOTIDE SEQUENCE [LARGE SCALE GENOMIC DNA]</scope>
    <source>
        <strain evidence="3">GY_G</strain>
    </source>
</reference>
<name>A0A371BI11_9SPHN</name>
<comment type="caution">
    <text evidence="2">The sequence shown here is derived from an EMBL/GenBank/DDBJ whole genome shotgun (WGS) entry which is preliminary data.</text>
</comment>
<sequence>MLKPFYFVPITILTVGGFSNTAFAQEIAPVEPDLIENIAQEDGPILLVAEAVIVDLPEPVILENDGNLSDEELDSARGGATIVVGNQTLNAVNSGGVINGDFSAGSISLADNALTNFNGFGNLVINTGAQNNLQSGMNVTINFAN</sequence>
<evidence type="ECO:0000313" key="3">
    <source>
        <dbReference type="Proteomes" id="UP000263833"/>
    </source>
</evidence>
<evidence type="ECO:0000256" key="1">
    <source>
        <dbReference type="SAM" id="SignalP"/>
    </source>
</evidence>
<dbReference type="EMBL" id="QRGP01000001">
    <property type="protein sequence ID" value="RDV07225.1"/>
    <property type="molecule type" value="Genomic_DNA"/>
</dbReference>
<dbReference type="AlphaFoldDB" id="A0A371BI11"/>
<accession>A0A371BI11</accession>
<protein>
    <submittedName>
        <fullName evidence="2">Uncharacterized protein</fullName>
    </submittedName>
</protein>
<keyword evidence="3" id="KW-1185">Reference proteome</keyword>
<feature type="signal peptide" evidence="1">
    <location>
        <begin position="1"/>
        <end position="24"/>
    </location>
</feature>
<feature type="chain" id="PRO_5017001320" evidence="1">
    <location>
        <begin position="25"/>
        <end position="145"/>
    </location>
</feature>
<organism evidence="2 3">
    <name type="scientific">Sphingorhabdus pulchriflava</name>
    <dbReference type="NCBI Taxonomy" id="2292257"/>
    <lineage>
        <taxon>Bacteria</taxon>
        <taxon>Pseudomonadati</taxon>
        <taxon>Pseudomonadota</taxon>
        <taxon>Alphaproteobacteria</taxon>
        <taxon>Sphingomonadales</taxon>
        <taxon>Sphingomonadaceae</taxon>
        <taxon>Sphingorhabdus</taxon>
    </lineage>
</organism>